<evidence type="ECO:0000256" key="1">
    <source>
        <dbReference type="ARBA" id="ARBA00004651"/>
    </source>
</evidence>
<reference evidence="11" key="2">
    <citation type="submission" date="2016-04" db="EMBL/GenBank/DDBJ databases">
        <title>First Complete Genome Sequence of a Subdivision 6 Acidobacterium.</title>
        <authorList>
            <person name="Huang S."/>
            <person name="Vieira S."/>
            <person name="Bunk B."/>
            <person name="Riedel T."/>
            <person name="Sproeer C."/>
            <person name="Overmann J."/>
        </authorList>
    </citation>
    <scope>NUCLEOTIDE SEQUENCE [LARGE SCALE GENOMIC DNA]</scope>
    <source>
        <strain evidence="11">DSM 100886 HEG_-6_39</strain>
    </source>
</reference>
<keyword evidence="3 7" id="KW-0812">Transmembrane</keyword>
<keyword evidence="10" id="KW-0378">Hydrolase</keyword>
<comment type="similarity">
    <text evidence="6">Belongs to the ABC-4 integral membrane protein family.</text>
</comment>
<dbReference type="InterPro" id="IPR050250">
    <property type="entry name" value="Macrolide_Exporter_MacB"/>
</dbReference>
<dbReference type="Pfam" id="PF02687">
    <property type="entry name" value="FtsX"/>
    <property type="match status" value="1"/>
</dbReference>
<accession>A0A143PTW5</accession>
<dbReference type="OrthoDB" id="127126at2"/>
<dbReference type="InterPro" id="IPR003838">
    <property type="entry name" value="ABC3_permease_C"/>
</dbReference>
<reference evidence="10 11" key="1">
    <citation type="journal article" date="2016" name="Genome Announc.">
        <title>First Complete Genome Sequence of a Subdivision 6 Acidobacterium Strain.</title>
        <authorList>
            <person name="Huang S."/>
            <person name="Vieira S."/>
            <person name="Bunk B."/>
            <person name="Riedel T."/>
            <person name="Sproer C."/>
            <person name="Overmann J."/>
        </authorList>
    </citation>
    <scope>NUCLEOTIDE SEQUENCE [LARGE SCALE GENOMIC DNA]</scope>
    <source>
        <strain evidence="11">DSM 100886 HEG_-6_39</strain>
    </source>
</reference>
<evidence type="ECO:0000256" key="4">
    <source>
        <dbReference type="ARBA" id="ARBA00022989"/>
    </source>
</evidence>
<evidence type="ECO:0000256" key="2">
    <source>
        <dbReference type="ARBA" id="ARBA00022475"/>
    </source>
</evidence>
<evidence type="ECO:0000256" key="6">
    <source>
        <dbReference type="ARBA" id="ARBA00038076"/>
    </source>
</evidence>
<dbReference type="RefSeq" id="WP_110173524.1">
    <property type="nucleotide sequence ID" value="NZ_CP015136.1"/>
</dbReference>
<keyword evidence="11" id="KW-1185">Reference proteome</keyword>
<evidence type="ECO:0000256" key="5">
    <source>
        <dbReference type="ARBA" id="ARBA00023136"/>
    </source>
</evidence>
<name>A0A143PTW5_LUTPR</name>
<comment type="subcellular location">
    <subcellularLocation>
        <location evidence="1">Cell membrane</location>
        <topology evidence="1">Multi-pass membrane protein</topology>
    </subcellularLocation>
</comment>
<dbReference type="GO" id="GO:0005524">
    <property type="term" value="F:ATP binding"/>
    <property type="evidence" value="ECO:0007669"/>
    <property type="project" value="UniProtKB-KW"/>
</dbReference>
<dbReference type="EMBL" id="CP015136">
    <property type="protein sequence ID" value="AMY12032.1"/>
    <property type="molecule type" value="Genomic_DNA"/>
</dbReference>
<dbReference type="PANTHER" id="PTHR30572:SF4">
    <property type="entry name" value="ABC TRANSPORTER PERMEASE YTRF"/>
    <property type="match status" value="1"/>
</dbReference>
<dbReference type="KEGG" id="abac:LuPra_05304"/>
<evidence type="ECO:0000259" key="9">
    <source>
        <dbReference type="Pfam" id="PF12704"/>
    </source>
</evidence>
<feature type="transmembrane region" description="Helical" evidence="7">
    <location>
        <begin position="370"/>
        <end position="395"/>
    </location>
</feature>
<dbReference type="Proteomes" id="UP000076079">
    <property type="component" value="Chromosome"/>
</dbReference>
<feature type="transmembrane region" description="Helical" evidence="7">
    <location>
        <begin position="310"/>
        <end position="333"/>
    </location>
</feature>
<protein>
    <submittedName>
        <fullName evidence="10">Macrolide export ATP-binding/permease protein MacB</fullName>
        <ecNumber evidence="10">3.6.3.-</ecNumber>
    </submittedName>
</protein>
<keyword evidence="5 7" id="KW-0472">Membrane</keyword>
<feature type="domain" description="MacB-like periplasmic core" evidence="9">
    <location>
        <begin position="63"/>
        <end position="283"/>
    </location>
</feature>
<evidence type="ECO:0000313" key="10">
    <source>
        <dbReference type="EMBL" id="AMY12032.1"/>
    </source>
</evidence>
<dbReference type="Pfam" id="PF12704">
    <property type="entry name" value="MacB_PCD"/>
    <property type="match status" value="1"/>
</dbReference>
<dbReference type="GO" id="GO:0016787">
    <property type="term" value="F:hydrolase activity"/>
    <property type="evidence" value="ECO:0007669"/>
    <property type="project" value="UniProtKB-KW"/>
</dbReference>
<dbReference type="GO" id="GO:0022857">
    <property type="term" value="F:transmembrane transporter activity"/>
    <property type="evidence" value="ECO:0007669"/>
    <property type="project" value="TreeGrafter"/>
</dbReference>
<evidence type="ECO:0000256" key="3">
    <source>
        <dbReference type="ARBA" id="ARBA00022692"/>
    </source>
</evidence>
<keyword evidence="10" id="KW-0547">Nucleotide-binding</keyword>
<evidence type="ECO:0000256" key="7">
    <source>
        <dbReference type="SAM" id="Phobius"/>
    </source>
</evidence>
<feature type="domain" description="ABC3 transporter permease C-terminal" evidence="8">
    <location>
        <begin position="317"/>
        <end position="430"/>
    </location>
</feature>
<feature type="transmembrane region" description="Helical" evidence="7">
    <location>
        <begin position="401"/>
        <end position="422"/>
    </location>
</feature>
<dbReference type="InterPro" id="IPR025857">
    <property type="entry name" value="MacB_PCD"/>
</dbReference>
<keyword evidence="2" id="KW-1003">Cell membrane</keyword>
<dbReference type="EC" id="3.6.3.-" evidence="10"/>
<dbReference type="STRING" id="1855912.LuPra_05304"/>
<sequence>MSLTFATSAATALAFGLLPAIRGTRVPLAESLKEQSRGVIGVEGRAAGIPLGKILVAGQMAIAILLLVAVLFMRSLQALVNVDVGFDRDHVLVARIDPRSSGYTVAELPALYTRVADGVGRVPGVAAVSLSWTGAFTGRNRGNFLVEGYVPASAERMETRKNWVTSDYFETVGLAITQGRAFGAEDSATTRRVGVISETMARRYFPNQSPIGRRLSWGSSNFDADGYEIVGVVEDARYNDVRTESVNMTYLLATQSDRYANHVQVRVSGEPAAVINAVRSALRESEPRLAIGAIETLDEGIVRSMGVERLLGWLTMTFGAAALGLACLGLYGTVSYAVRRRTAELGIRIALGANRAAVQWLIVREALLSVLLGGAIGLPLAFTAARAAAGLLYATTPFDPVAYGTAVGVLAAVSACAAYIPARRASRLDPMIALRME</sequence>
<proteinExistence type="inferred from homology"/>
<dbReference type="GO" id="GO:0005886">
    <property type="term" value="C:plasma membrane"/>
    <property type="evidence" value="ECO:0007669"/>
    <property type="project" value="UniProtKB-SubCell"/>
</dbReference>
<evidence type="ECO:0000259" key="8">
    <source>
        <dbReference type="Pfam" id="PF02687"/>
    </source>
</evidence>
<feature type="transmembrane region" description="Helical" evidence="7">
    <location>
        <begin position="47"/>
        <end position="72"/>
    </location>
</feature>
<keyword evidence="4 7" id="KW-1133">Transmembrane helix</keyword>
<keyword evidence="10" id="KW-0067">ATP-binding</keyword>
<dbReference type="PANTHER" id="PTHR30572">
    <property type="entry name" value="MEMBRANE COMPONENT OF TRANSPORTER-RELATED"/>
    <property type="match status" value="1"/>
</dbReference>
<dbReference type="AlphaFoldDB" id="A0A143PTW5"/>
<gene>
    <name evidence="10" type="primary">macB_54</name>
    <name evidence="10" type="ORF">LuPra_05304</name>
</gene>
<organism evidence="10 11">
    <name type="scientific">Luteitalea pratensis</name>
    <dbReference type="NCBI Taxonomy" id="1855912"/>
    <lineage>
        <taxon>Bacteria</taxon>
        <taxon>Pseudomonadati</taxon>
        <taxon>Acidobacteriota</taxon>
        <taxon>Vicinamibacteria</taxon>
        <taxon>Vicinamibacterales</taxon>
        <taxon>Vicinamibacteraceae</taxon>
        <taxon>Luteitalea</taxon>
    </lineage>
</organism>
<evidence type="ECO:0000313" key="11">
    <source>
        <dbReference type="Proteomes" id="UP000076079"/>
    </source>
</evidence>